<comment type="similarity">
    <text evidence="4 7">Belongs to the glucosamine/galactosamine-6-phosphate isomerase family. 6-phosphogluconolactonase subfamily.</text>
</comment>
<evidence type="ECO:0000259" key="8">
    <source>
        <dbReference type="Pfam" id="PF01182"/>
    </source>
</evidence>
<comment type="caution">
    <text evidence="9">The sequence shown here is derived from an EMBL/GenBank/DDBJ whole genome shotgun (WGS) entry which is preliminary data.</text>
</comment>
<dbReference type="NCBIfam" id="TIGR01198">
    <property type="entry name" value="pgl"/>
    <property type="match status" value="1"/>
</dbReference>
<comment type="function">
    <text evidence="2 7">Hydrolysis of 6-phosphogluconolactone to 6-phosphogluconate.</text>
</comment>
<dbReference type="UniPathway" id="UPA00115">
    <property type="reaction ID" value="UER00409"/>
</dbReference>
<dbReference type="Proteomes" id="UP000315389">
    <property type="component" value="Unassembled WGS sequence"/>
</dbReference>
<dbReference type="GO" id="GO:0006098">
    <property type="term" value="P:pentose-phosphate shunt"/>
    <property type="evidence" value="ECO:0007669"/>
    <property type="project" value="UniProtKB-UniPathway"/>
</dbReference>
<dbReference type="PANTHER" id="PTHR11054">
    <property type="entry name" value="6-PHOSPHOGLUCONOLACTONASE"/>
    <property type="match status" value="1"/>
</dbReference>
<dbReference type="RefSeq" id="WP_142119492.1">
    <property type="nucleotide sequence ID" value="NZ_BAAASV010000007.1"/>
</dbReference>
<evidence type="ECO:0000256" key="3">
    <source>
        <dbReference type="ARBA" id="ARBA00004961"/>
    </source>
</evidence>
<dbReference type="SUPFAM" id="SSF100950">
    <property type="entry name" value="NagB/RpiA/CoA transferase-like"/>
    <property type="match status" value="1"/>
</dbReference>
<proteinExistence type="inferred from homology"/>
<dbReference type="EMBL" id="VFOS01000001">
    <property type="protein sequence ID" value="TQL64497.1"/>
    <property type="molecule type" value="Genomic_DNA"/>
</dbReference>
<evidence type="ECO:0000256" key="6">
    <source>
        <dbReference type="ARBA" id="ARBA00020337"/>
    </source>
</evidence>
<dbReference type="Gene3D" id="3.40.50.1360">
    <property type="match status" value="1"/>
</dbReference>
<accession>A0A542ZVV3</accession>
<comment type="pathway">
    <text evidence="3 7">Carbohydrate degradation; pentose phosphate pathway; D-ribulose 5-phosphate from D-glucose 6-phosphate (oxidative stage): step 2/3.</text>
</comment>
<name>A0A542ZVV3_RARFA</name>
<dbReference type="CDD" id="cd01400">
    <property type="entry name" value="6PGL"/>
    <property type="match status" value="1"/>
</dbReference>
<evidence type="ECO:0000256" key="4">
    <source>
        <dbReference type="ARBA" id="ARBA00010662"/>
    </source>
</evidence>
<dbReference type="Pfam" id="PF01182">
    <property type="entry name" value="Glucosamine_iso"/>
    <property type="match status" value="1"/>
</dbReference>
<feature type="domain" description="Glucosamine/galactosamine-6-phosphate isomerase" evidence="8">
    <location>
        <begin position="11"/>
        <end position="239"/>
    </location>
</feature>
<reference evidence="9 10" key="1">
    <citation type="submission" date="2019-06" db="EMBL/GenBank/DDBJ databases">
        <title>Sequencing the genomes of 1000 actinobacteria strains.</title>
        <authorList>
            <person name="Klenk H.-P."/>
        </authorList>
    </citation>
    <scope>NUCLEOTIDE SEQUENCE [LARGE SCALE GENOMIC DNA]</scope>
    <source>
        <strain evidence="9 10">DSM 4813</strain>
    </source>
</reference>
<dbReference type="OrthoDB" id="9810967at2"/>
<dbReference type="EC" id="3.1.1.31" evidence="5 7"/>
<dbReference type="PANTHER" id="PTHR11054:SF0">
    <property type="entry name" value="6-PHOSPHOGLUCONOLACTONASE"/>
    <property type="match status" value="1"/>
</dbReference>
<gene>
    <name evidence="7" type="primary">pgl</name>
    <name evidence="9" type="ORF">FB461_1002</name>
</gene>
<evidence type="ECO:0000256" key="5">
    <source>
        <dbReference type="ARBA" id="ARBA00013198"/>
    </source>
</evidence>
<evidence type="ECO:0000313" key="9">
    <source>
        <dbReference type="EMBL" id="TQL64497.1"/>
    </source>
</evidence>
<evidence type="ECO:0000256" key="1">
    <source>
        <dbReference type="ARBA" id="ARBA00000832"/>
    </source>
</evidence>
<keyword evidence="7" id="KW-0378">Hydrolase</keyword>
<keyword evidence="10" id="KW-1185">Reference proteome</keyword>
<organism evidence="9 10">
    <name type="scientific">Rarobacter faecitabidus</name>
    <dbReference type="NCBI Taxonomy" id="13243"/>
    <lineage>
        <taxon>Bacteria</taxon>
        <taxon>Bacillati</taxon>
        <taxon>Actinomycetota</taxon>
        <taxon>Actinomycetes</taxon>
        <taxon>Micrococcales</taxon>
        <taxon>Rarobacteraceae</taxon>
        <taxon>Rarobacter</taxon>
    </lineage>
</organism>
<dbReference type="GO" id="GO:0005975">
    <property type="term" value="P:carbohydrate metabolic process"/>
    <property type="evidence" value="ECO:0007669"/>
    <property type="project" value="UniProtKB-UniRule"/>
</dbReference>
<dbReference type="InterPro" id="IPR039104">
    <property type="entry name" value="6PGL"/>
</dbReference>
<protein>
    <recommendedName>
        <fullName evidence="6 7">6-phosphogluconolactonase</fullName>
        <shortName evidence="7">6PGL</shortName>
        <ecNumber evidence="5 7">3.1.1.31</ecNumber>
    </recommendedName>
</protein>
<dbReference type="InterPro" id="IPR005900">
    <property type="entry name" value="6-phosphogluconolactonase_DevB"/>
</dbReference>
<dbReference type="InterPro" id="IPR006148">
    <property type="entry name" value="Glc/Gal-6P_isomerase"/>
</dbReference>
<dbReference type="InterPro" id="IPR037171">
    <property type="entry name" value="NagB/RpiA_transferase-like"/>
</dbReference>
<sequence>MSAPLVVVHPTAEVLSDAVAARLLTRLLDVQSVRTPVHVVLTGGTLGIASLASVAASPLVGAIDWSAVHFWWGDERYVADGDADRNELQAREVLLDRLVASLGLPAENLHVAPPAAHGVSVHQAAAAYADELARFAPPGGTLPSFEVLMLGVGPDAHVASLFPDHAGLSALGTTAGIENSPKPPPLRVTLTFDAINSAREVWLIASGEAKADAVSRSLGGAPVEEAPAGHVHGTERTLWLVDAAAVGR</sequence>
<comment type="catalytic activity">
    <reaction evidence="1 7">
        <text>6-phospho-D-glucono-1,5-lactone + H2O = 6-phospho-D-gluconate + H(+)</text>
        <dbReference type="Rhea" id="RHEA:12556"/>
        <dbReference type="ChEBI" id="CHEBI:15377"/>
        <dbReference type="ChEBI" id="CHEBI:15378"/>
        <dbReference type="ChEBI" id="CHEBI:57955"/>
        <dbReference type="ChEBI" id="CHEBI:58759"/>
        <dbReference type="EC" id="3.1.1.31"/>
    </reaction>
</comment>
<dbReference type="GO" id="GO:0017057">
    <property type="term" value="F:6-phosphogluconolactonase activity"/>
    <property type="evidence" value="ECO:0007669"/>
    <property type="project" value="UniProtKB-UniRule"/>
</dbReference>
<dbReference type="AlphaFoldDB" id="A0A542ZVV3"/>
<evidence type="ECO:0000256" key="7">
    <source>
        <dbReference type="RuleBase" id="RU365095"/>
    </source>
</evidence>
<evidence type="ECO:0000313" key="10">
    <source>
        <dbReference type="Proteomes" id="UP000315389"/>
    </source>
</evidence>
<evidence type="ECO:0000256" key="2">
    <source>
        <dbReference type="ARBA" id="ARBA00002681"/>
    </source>
</evidence>